<dbReference type="Pfam" id="PF03184">
    <property type="entry name" value="DDE_1"/>
    <property type="match status" value="1"/>
</dbReference>
<reference evidence="2 3" key="1">
    <citation type="submission" date="2014-04" db="EMBL/GenBank/DDBJ databases">
        <title>Evolutionary Origins and Diversification of the Mycorrhizal Mutualists.</title>
        <authorList>
            <consortium name="DOE Joint Genome Institute"/>
            <consortium name="Mycorrhizal Genomics Consortium"/>
            <person name="Kohler A."/>
            <person name="Kuo A."/>
            <person name="Nagy L.G."/>
            <person name="Floudas D."/>
            <person name="Copeland A."/>
            <person name="Barry K.W."/>
            <person name="Cichocki N."/>
            <person name="Veneault-Fourrey C."/>
            <person name="LaButti K."/>
            <person name="Lindquist E.A."/>
            <person name="Lipzen A."/>
            <person name="Lundell T."/>
            <person name="Morin E."/>
            <person name="Murat C."/>
            <person name="Riley R."/>
            <person name="Ohm R."/>
            <person name="Sun H."/>
            <person name="Tunlid A."/>
            <person name="Henrissat B."/>
            <person name="Grigoriev I.V."/>
            <person name="Hibbett D.S."/>
            <person name="Martin F."/>
        </authorList>
    </citation>
    <scope>NUCLEOTIDE SEQUENCE [LARGE SCALE GENOMIC DNA]</scope>
    <source>
        <strain evidence="2 3">FD-317 M1</strain>
    </source>
</reference>
<dbReference type="OrthoDB" id="3064354at2759"/>
<sequence>MSENGWTDDQIGLKRFKKSFIPQSKAHSNSTKPILLLYNGHRSHIGLDWIKHVQQNNIILFCLPPHTSHHLQPLDVSCFSPLQTAWFNCYNAILSNTGELMELQDIVKEYWAARAKAFQESMILQAWHKSGICPLNPGIFTDADFAPSIMSSTKVQLPKSFPRHIP</sequence>
<keyword evidence="3" id="KW-1185">Reference proteome</keyword>
<gene>
    <name evidence="2" type="ORF">GYMLUDRAFT_182066</name>
</gene>
<feature type="domain" description="DDE-1" evidence="1">
    <location>
        <begin position="2"/>
        <end position="127"/>
    </location>
</feature>
<dbReference type="AlphaFoldDB" id="A0A0D0AL45"/>
<protein>
    <recommendedName>
        <fullName evidence="1">DDE-1 domain-containing protein</fullName>
    </recommendedName>
</protein>
<dbReference type="GO" id="GO:0003676">
    <property type="term" value="F:nucleic acid binding"/>
    <property type="evidence" value="ECO:0007669"/>
    <property type="project" value="InterPro"/>
</dbReference>
<evidence type="ECO:0000259" key="1">
    <source>
        <dbReference type="Pfam" id="PF03184"/>
    </source>
</evidence>
<dbReference type="EMBL" id="KN834878">
    <property type="protein sequence ID" value="KIK50955.1"/>
    <property type="molecule type" value="Genomic_DNA"/>
</dbReference>
<name>A0A0D0AL45_9AGAR</name>
<evidence type="ECO:0000313" key="3">
    <source>
        <dbReference type="Proteomes" id="UP000053593"/>
    </source>
</evidence>
<dbReference type="Proteomes" id="UP000053593">
    <property type="component" value="Unassembled WGS sequence"/>
</dbReference>
<proteinExistence type="predicted"/>
<organism evidence="2 3">
    <name type="scientific">Collybiopsis luxurians FD-317 M1</name>
    <dbReference type="NCBI Taxonomy" id="944289"/>
    <lineage>
        <taxon>Eukaryota</taxon>
        <taxon>Fungi</taxon>
        <taxon>Dikarya</taxon>
        <taxon>Basidiomycota</taxon>
        <taxon>Agaricomycotina</taxon>
        <taxon>Agaricomycetes</taxon>
        <taxon>Agaricomycetidae</taxon>
        <taxon>Agaricales</taxon>
        <taxon>Marasmiineae</taxon>
        <taxon>Omphalotaceae</taxon>
        <taxon>Collybiopsis</taxon>
        <taxon>Collybiopsis luxurians</taxon>
    </lineage>
</organism>
<dbReference type="InterPro" id="IPR004875">
    <property type="entry name" value="DDE_SF_endonuclease_dom"/>
</dbReference>
<evidence type="ECO:0000313" key="2">
    <source>
        <dbReference type="EMBL" id="KIK50955.1"/>
    </source>
</evidence>
<accession>A0A0D0AL45</accession>
<dbReference type="HOGENOM" id="CLU_013929_2_4_1"/>